<reference evidence="1 2" key="1">
    <citation type="journal article" date="2016" name="Nat. Commun.">
        <title>Thousands of microbial genomes shed light on interconnected biogeochemical processes in an aquifer system.</title>
        <authorList>
            <person name="Anantharaman K."/>
            <person name="Brown C.T."/>
            <person name="Hug L.A."/>
            <person name="Sharon I."/>
            <person name="Castelle C.J."/>
            <person name="Probst A.J."/>
            <person name="Thomas B.C."/>
            <person name="Singh A."/>
            <person name="Wilkins M.J."/>
            <person name="Karaoz U."/>
            <person name="Brodie E.L."/>
            <person name="Williams K.H."/>
            <person name="Hubbard S.S."/>
            <person name="Banfield J.F."/>
        </authorList>
    </citation>
    <scope>NUCLEOTIDE SEQUENCE [LARGE SCALE GENOMIC DNA]</scope>
</reference>
<evidence type="ECO:0008006" key="3">
    <source>
        <dbReference type="Google" id="ProtNLM"/>
    </source>
</evidence>
<name>A0A1F5FFU7_9BACT</name>
<protein>
    <recommendedName>
        <fullName evidence="3">DUF1320 domain-containing protein</fullName>
    </recommendedName>
</protein>
<evidence type="ECO:0000313" key="1">
    <source>
        <dbReference type="EMBL" id="OGD78481.1"/>
    </source>
</evidence>
<dbReference type="EMBL" id="MFAF01000034">
    <property type="protein sequence ID" value="OGD78481.1"/>
    <property type="molecule type" value="Genomic_DNA"/>
</dbReference>
<gene>
    <name evidence="1" type="ORF">A2Y64_09375</name>
</gene>
<dbReference type="AlphaFoldDB" id="A0A1F5FFU7"/>
<evidence type="ECO:0000313" key="2">
    <source>
        <dbReference type="Proteomes" id="UP000177187"/>
    </source>
</evidence>
<accession>A0A1F5FFU7</accession>
<dbReference type="STRING" id="1817816.A2Y64_09375"/>
<comment type="caution">
    <text evidence="1">The sequence shown here is derived from an EMBL/GenBank/DDBJ whole genome shotgun (WGS) entry which is preliminary data.</text>
</comment>
<dbReference type="Proteomes" id="UP000177187">
    <property type="component" value="Unassembled WGS sequence"/>
</dbReference>
<proteinExistence type="predicted"/>
<sequence>MAYAEVSELREFLGDAFAAVEDDTLAGYLDYASAEIDTRLSPHFAILPFDPVPALVGRVCLYRAAAEVLVVYYGRAGAGTEDGRAARFRDDYETLLALLERDPALLGVELGPRRGDVAFFHDDPDRPGLSRFGRFPGEEGSW</sequence>
<organism evidence="1 2">
    <name type="scientific">Candidatus Coatesbacteria bacterium RBG_13_66_14</name>
    <dbReference type="NCBI Taxonomy" id="1817816"/>
    <lineage>
        <taxon>Bacteria</taxon>
        <taxon>Candidatus Coatesiibacteriota</taxon>
    </lineage>
</organism>